<dbReference type="InterPro" id="IPR023572">
    <property type="entry name" value="Archease_dom"/>
</dbReference>
<dbReference type="PANTHER" id="PTHR12682">
    <property type="entry name" value="ARCHEASE"/>
    <property type="match status" value="1"/>
</dbReference>
<name>A0A9P1BWM6_9DINO</name>
<dbReference type="GO" id="GO:0006388">
    <property type="term" value="P:tRNA splicing, via endonucleolytic cleavage and ligation"/>
    <property type="evidence" value="ECO:0007669"/>
    <property type="project" value="TreeGrafter"/>
</dbReference>
<dbReference type="SUPFAM" id="SSF69819">
    <property type="entry name" value="MTH1598-like"/>
    <property type="match status" value="1"/>
</dbReference>
<keyword evidence="2" id="KW-0819">tRNA processing</keyword>
<keyword evidence="9" id="KW-1185">Reference proteome</keyword>
<accession>A0A9P1BWM6</accession>
<evidence type="ECO:0000259" key="6">
    <source>
        <dbReference type="Pfam" id="PF01951"/>
    </source>
</evidence>
<evidence type="ECO:0000313" key="7">
    <source>
        <dbReference type="EMBL" id="CAI3980547.1"/>
    </source>
</evidence>
<dbReference type="EMBL" id="CAMXCT010000565">
    <property type="protein sequence ID" value="CAI3980547.1"/>
    <property type="molecule type" value="Genomic_DNA"/>
</dbReference>
<keyword evidence="3" id="KW-0479">Metal-binding</keyword>
<reference evidence="8 9" key="2">
    <citation type="submission" date="2024-05" db="EMBL/GenBank/DDBJ databases">
        <authorList>
            <person name="Chen Y."/>
            <person name="Shah S."/>
            <person name="Dougan E. K."/>
            <person name="Thang M."/>
            <person name="Chan C."/>
        </authorList>
    </citation>
    <scope>NUCLEOTIDE SEQUENCE [LARGE SCALE GENOMIC DNA]</scope>
</reference>
<dbReference type="OrthoDB" id="2190767at2759"/>
<evidence type="ECO:0000256" key="4">
    <source>
        <dbReference type="ARBA" id="ARBA00022837"/>
    </source>
</evidence>
<evidence type="ECO:0000313" key="9">
    <source>
        <dbReference type="Proteomes" id="UP001152797"/>
    </source>
</evidence>
<dbReference type="PANTHER" id="PTHR12682:SF11">
    <property type="entry name" value="PROTEIN ARCHEASE"/>
    <property type="match status" value="1"/>
</dbReference>
<protein>
    <recommendedName>
        <fullName evidence="5">Protein archease-like</fullName>
    </recommendedName>
</protein>
<sequence length="410" mass="45840">MAEIPWLSASFPAWCGSHGFSSLHRCALRVDAELGAGLHTEVTDWGYQVEAVEELPGQDSALQPGDVIIGIDGIQLLFLNESQLQETFGSHIRHGVEVILVTAAELRDAKEMEDEEMPEEPRDLANYELLHRSKSDTEHEATVRIPVGRATAWQLDEATAANIQSDLGIVSENFGLMARPLISDKGMESIVLTGLPSAIAKARPEVVNILNFYRGKDQSQNSEAQMSDIREQGSTSAATTAMELPSHVKDVRQFQYHDHTADIIVHSWGSSLAEALAQVCVGMFNYMTPLEKVDIVGSVDVHATGHDMLDLLYHLLDEFLYMFSTEMHICRCIEILAFDEQKFSISARGYGEKMDLKKHEQGTEIKAITMHMMKILDPKSMLTEEGRHMRQEEDTAMSEFPYEVYVLLDI</sequence>
<dbReference type="InterPro" id="IPR036820">
    <property type="entry name" value="Archease_dom_sf"/>
</dbReference>
<comment type="caution">
    <text evidence="7">The sequence shown here is derived from an EMBL/GenBank/DDBJ whole genome shotgun (WGS) entry which is preliminary data.</text>
</comment>
<evidence type="ECO:0000256" key="1">
    <source>
        <dbReference type="ARBA" id="ARBA00007963"/>
    </source>
</evidence>
<dbReference type="EMBL" id="CAMXCT020000565">
    <property type="protein sequence ID" value="CAL1133922.1"/>
    <property type="molecule type" value="Genomic_DNA"/>
</dbReference>
<dbReference type="AlphaFoldDB" id="A0A9P1BWM6"/>
<proteinExistence type="inferred from homology"/>
<dbReference type="InterPro" id="IPR002804">
    <property type="entry name" value="Archease"/>
</dbReference>
<dbReference type="EMBL" id="CAMXCT030000565">
    <property type="protein sequence ID" value="CAL4767859.1"/>
    <property type="molecule type" value="Genomic_DNA"/>
</dbReference>
<dbReference type="Proteomes" id="UP001152797">
    <property type="component" value="Unassembled WGS sequence"/>
</dbReference>
<dbReference type="FunFam" id="3.55.10.10:FF:000002">
    <property type="entry name" value="Archease, putative"/>
    <property type="match status" value="1"/>
</dbReference>
<dbReference type="GO" id="GO:0046872">
    <property type="term" value="F:metal ion binding"/>
    <property type="evidence" value="ECO:0007669"/>
    <property type="project" value="UniProtKB-KW"/>
</dbReference>
<organism evidence="7">
    <name type="scientific">Cladocopium goreaui</name>
    <dbReference type="NCBI Taxonomy" id="2562237"/>
    <lineage>
        <taxon>Eukaryota</taxon>
        <taxon>Sar</taxon>
        <taxon>Alveolata</taxon>
        <taxon>Dinophyceae</taxon>
        <taxon>Suessiales</taxon>
        <taxon>Symbiodiniaceae</taxon>
        <taxon>Cladocopium</taxon>
    </lineage>
</organism>
<evidence type="ECO:0000313" key="8">
    <source>
        <dbReference type="EMBL" id="CAL4767859.1"/>
    </source>
</evidence>
<evidence type="ECO:0000256" key="5">
    <source>
        <dbReference type="ARBA" id="ARBA00071898"/>
    </source>
</evidence>
<evidence type="ECO:0000256" key="3">
    <source>
        <dbReference type="ARBA" id="ARBA00022723"/>
    </source>
</evidence>
<comment type="similarity">
    <text evidence="1">Belongs to the archease family.</text>
</comment>
<gene>
    <name evidence="7" type="ORF">C1SCF055_LOCUS8413</name>
</gene>
<dbReference type="GO" id="GO:0072669">
    <property type="term" value="C:tRNA-splicing ligase complex"/>
    <property type="evidence" value="ECO:0007669"/>
    <property type="project" value="TreeGrafter"/>
</dbReference>
<feature type="domain" description="Archease" evidence="6">
    <location>
        <begin position="254"/>
        <end position="379"/>
    </location>
</feature>
<reference evidence="7" key="1">
    <citation type="submission" date="2022-10" db="EMBL/GenBank/DDBJ databases">
        <authorList>
            <person name="Chen Y."/>
            <person name="Dougan E. K."/>
            <person name="Chan C."/>
            <person name="Rhodes N."/>
            <person name="Thang M."/>
        </authorList>
    </citation>
    <scope>NUCLEOTIDE SEQUENCE</scope>
</reference>
<dbReference type="Pfam" id="PF01951">
    <property type="entry name" value="Archease"/>
    <property type="match status" value="1"/>
</dbReference>
<dbReference type="Gene3D" id="3.55.10.10">
    <property type="entry name" value="Archease domain"/>
    <property type="match status" value="1"/>
</dbReference>
<keyword evidence="4" id="KW-0106">Calcium</keyword>
<evidence type="ECO:0000256" key="2">
    <source>
        <dbReference type="ARBA" id="ARBA00022694"/>
    </source>
</evidence>